<reference evidence="1" key="1">
    <citation type="submission" date="2019-03" db="EMBL/GenBank/DDBJ databases">
        <title>WGS assembly of Setaria viridis.</title>
        <authorList>
            <person name="Huang P."/>
            <person name="Jenkins J."/>
            <person name="Grimwood J."/>
            <person name="Barry K."/>
            <person name="Healey A."/>
            <person name="Mamidi S."/>
            <person name="Sreedasyam A."/>
            <person name="Shu S."/>
            <person name="Feldman M."/>
            <person name="Wu J."/>
            <person name="Yu Y."/>
            <person name="Chen C."/>
            <person name="Johnson J."/>
            <person name="Rokhsar D."/>
            <person name="Baxter I."/>
            <person name="Schmutz J."/>
            <person name="Brutnell T."/>
            <person name="Kellogg E."/>
        </authorList>
    </citation>
    <scope>NUCLEOTIDE SEQUENCE [LARGE SCALE GENOMIC DNA]</scope>
</reference>
<dbReference type="Proteomes" id="UP000298652">
    <property type="component" value="Chromosome 7"/>
</dbReference>
<evidence type="ECO:0000313" key="2">
    <source>
        <dbReference type="Proteomes" id="UP000298652"/>
    </source>
</evidence>
<name>A0A4U6TQ37_SETVI</name>
<keyword evidence="2" id="KW-1185">Reference proteome</keyword>
<dbReference type="Gramene" id="TKW03455">
    <property type="protein sequence ID" value="TKW03455"/>
    <property type="gene ID" value="SEVIR_7G025100v2"/>
</dbReference>
<accession>A0A4U6TQ37</accession>
<proteinExistence type="predicted"/>
<protein>
    <submittedName>
        <fullName evidence="1">Uncharacterized protein</fullName>
    </submittedName>
</protein>
<gene>
    <name evidence="1" type="ORF">SEVIR_7G025100v2</name>
</gene>
<organism evidence="1 2">
    <name type="scientific">Setaria viridis</name>
    <name type="common">Green bristlegrass</name>
    <name type="synonym">Setaria italica subsp. viridis</name>
    <dbReference type="NCBI Taxonomy" id="4556"/>
    <lineage>
        <taxon>Eukaryota</taxon>
        <taxon>Viridiplantae</taxon>
        <taxon>Streptophyta</taxon>
        <taxon>Embryophyta</taxon>
        <taxon>Tracheophyta</taxon>
        <taxon>Spermatophyta</taxon>
        <taxon>Magnoliopsida</taxon>
        <taxon>Liliopsida</taxon>
        <taxon>Poales</taxon>
        <taxon>Poaceae</taxon>
        <taxon>PACMAD clade</taxon>
        <taxon>Panicoideae</taxon>
        <taxon>Panicodae</taxon>
        <taxon>Paniceae</taxon>
        <taxon>Cenchrinae</taxon>
        <taxon>Setaria</taxon>
    </lineage>
</organism>
<dbReference type="EMBL" id="CM016558">
    <property type="protein sequence ID" value="TKW03455.1"/>
    <property type="molecule type" value="Genomic_DNA"/>
</dbReference>
<evidence type="ECO:0000313" key="1">
    <source>
        <dbReference type="EMBL" id="TKW03455.1"/>
    </source>
</evidence>
<dbReference type="AlphaFoldDB" id="A0A4U6TQ37"/>
<sequence>MSLLPVNKWSDSFGDLESIELHMPRTQIGEVEASLTDEGYMAHELGTAGYQLLGCIISDLAVLDIRQEAGHACEAINGMQSWMLGDFNLRHHPNNKAFKSEIYDDACLMDLKHKRAMCIRQWDPGIPRSATSGIHNNSSSDLLNGWSPYLPQSDEVKTLLVFMAEEHGMLFITRSSFFIEWIRIVSFQEEASD</sequence>